<dbReference type="InterPro" id="IPR012292">
    <property type="entry name" value="Globin/Proto"/>
</dbReference>
<dbReference type="InterPro" id="IPR009050">
    <property type="entry name" value="Globin-like_sf"/>
</dbReference>
<dbReference type="OrthoDB" id="436496at2759"/>
<organism evidence="9 10">
    <name type="scientific">Dendrobium nobile</name>
    <name type="common">Orchid</name>
    <dbReference type="NCBI Taxonomy" id="94219"/>
    <lineage>
        <taxon>Eukaryota</taxon>
        <taxon>Viridiplantae</taxon>
        <taxon>Streptophyta</taxon>
        <taxon>Embryophyta</taxon>
        <taxon>Tracheophyta</taxon>
        <taxon>Spermatophyta</taxon>
        <taxon>Magnoliopsida</taxon>
        <taxon>Liliopsida</taxon>
        <taxon>Asparagales</taxon>
        <taxon>Orchidaceae</taxon>
        <taxon>Epidendroideae</taxon>
        <taxon>Malaxideae</taxon>
        <taxon>Dendrobiinae</taxon>
        <taxon>Dendrobium</taxon>
    </lineage>
</organism>
<evidence type="ECO:0000256" key="7">
    <source>
        <dbReference type="ARBA" id="ARBA00023242"/>
    </source>
</evidence>
<comment type="caution">
    <text evidence="9">The sequence shown here is derived from an EMBL/GenBank/DDBJ whole genome shotgun (WGS) entry which is preliminary data.</text>
</comment>
<gene>
    <name evidence="9" type="ORF">KFK09_028314</name>
</gene>
<dbReference type="SMR" id="A0A8T3A2S8"/>
<keyword evidence="7" id="KW-0539">Nucleus</keyword>
<proteinExistence type="predicted"/>
<evidence type="ECO:0000256" key="6">
    <source>
        <dbReference type="ARBA" id="ARBA00023004"/>
    </source>
</evidence>
<dbReference type="InterPro" id="IPR001032">
    <property type="entry name" value="Leghaemoglobin-like"/>
</dbReference>
<evidence type="ECO:0000256" key="3">
    <source>
        <dbReference type="ARBA" id="ARBA00022490"/>
    </source>
</evidence>
<keyword evidence="10" id="KW-1185">Reference proteome</keyword>
<sequence>MSQLSVVVSGSDGSELIAFSEEEEALVFKSWNTMKKDVATLCLKFFLRYLRLHPWLQSSSPSCKTHRFHLRRTKSSKAMQCLSSSWFTVRETTLKKIGTKHVVYGVLDELFEICSVGDDKRVCSSYVEHRDEDYMDWVACLYSKLKFFAFEMCIDEYGTGSHTAVIQDIDWR</sequence>
<evidence type="ECO:0000256" key="2">
    <source>
        <dbReference type="ARBA" id="ARBA00004496"/>
    </source>
</evidence>
<dbReference type="GO" id="GO:0005634">
    <property type="term" value="C:nucleus"/>
    <property type="evidence" value="ECO:0007669"/>
    <property type="project" value="UniProtKB-SubCell"/>
</dbReference>
<dbReference type="Proteomes" id="UP000829196">
    <property type="component" value="Unassembled WGS sequence"/>
</dbReference>
<dbReference type="GO" id="GO:0020037">
    <property type="term" value="F:heme binding"/>
    <property type="evidence" value="ECO:0007669"/>
    <property type="project" value="InterPro"/>
</dbReference>
<evidence type="ECO:0000256" key="5">
    <source>
        <dbReference type="ARBA" id="ARBA00022723"/>
    </source>
</evidence>
<dbReference type="AlphaFoldDB" id="A0A8T3A2S8"/>
<reference evidence="9" key="1">
    <citation type="journal article" date="2022" name="Front. Genet.">
        <title>Chromosome-Scale Assembly of the Dendrobium nobile Genome Provides Insights Into the Molecular Mechanism of the Biosynthesis of the Medicinal Active Ingredient of Dendrobium.</title>
        <authorList>
            <person name="Xu Q."/>
            <person name="Niu S.-C."/>
            <person name="Li K.-L."/>
            <person name="Zheng P.-J."/>
            <person name="Zhang X.-J."/>
            <person name="Jia Y."/>
            <person name="Liu Y."/>
            <person name="Niu Y.-X."/>
            <person name="Yu L.-H."/>
            <person name="Chen D.-F."/>
            <person name="Zhang G.-Q."/>
        </authorList>
    </citation>
    <scope>NUCLEOTIDE SEQUENCE</scope>
    <source>
        <tissue evidence="9">Leaf</tissue>
    </source>
</reference>
<dbReference type="EMBL" id="JAGYWB010000019">
    <property type="protein sequence ID" value="KAI0488481.1"/>
    <property type="molecule type" value="Genomic_DNA"/>
</dbReference>
<evidence type="ECO:0000313" key="9">
    <source>
        <dbReference type="EMBL" id="KAI0488481.1"/>
    </source>
</evidence>
<evidence type="ECO:0000256" key="1">
    <source>
        <dbReference type="ARBA" id="ARBA00004123"/>
    </source>
</evidence>
<dbReference type="GO" id="GO:0046872">
    <property type="term" value="F:metal ion binding"/>
    <property type="evidence" value="ECO:0007669"/>
    <property type="project" value="UniProtKB-KW"/>
</dbReference>
<dbReference type="Gene3D" id="1.10.490.10">
    <property type="entry name" value="Globins"/>
    <property type="match status" value="1"/>
</dbReference>
<accession>A0A8T3A2S8</accession>
<name>A0A8T3A2S8_DENNO</name>
<dbReference type="SUPFAM" id="SSF46458">
    <property type="entry name" value="Globin-like"/>
    <property type="match status" value="1"/>
</dbReference>
<comment type="subcellular location">
    <subcellularLocation>
        <location evidence="2">Cytoplasm</location>
    </subcellularLocation>
    <subcellularLocation>
        <location evidence="1">Nucleus</location>
    </subcellularLocation>
</comment>
<keyword evidence="3" id="KW-0963">Cytoplasm</keyword>
<dbReference type="PANTHER" id="PTHR22924">
    <property type="entry name" value="LEGHEMOGLOBIN-RELATED"/>
    <property type="match status" value="1"/>
</dbReference>
<evidence type="ECO:0000313" key="10">
    <source>
        <dbReference type="Proteomes" id="UP000829196"/>
    </source>
</evidence>
<comment type="catalytic activity">
    <reaction evidence="8">
        <text>Fe(III)-heme b-[protein] + nitric oxide + H2O = Fe(II)-heme b-[protein] + nitrite + 2 H(+)</text>
        <dbReference type="Rhea" id="RHEA:77711"/>
        <dbReference type="Rhea" id="RHEA-COMP:18975"/>
        <dbReference type="Rhea" id="RHEA-COMP:18976"/>
        <dbReference type="ChEBI" id="CHEBI:15377"/>
        <dbReference type="ChEBI" id="CHEBI:15378"/>
        <dbReference type="ChEBI" id="CHEBI:16301"/>
        <dbReference type="ChEBI" id="CHEBI:16480"/>
        <dbReference type="ChEBI" id="CHEBI:55376"/>
        <dbReference type="ChEBI" id="CHEBI:60344"/>
    </reaction>
    <physiologicalReaction direction="right-to-left" evidence="8">
        <dbReference type="Rhea" id="RHEA:77713"/>
    </physiologicalReaction>
</comment>
<keyword evidence="4" id="KW-0349">Heme</keyword>
<keyword evidence="6" id="KW-0408">Iron</keyword>
<dbReference type="GO" id="GO:0005737">
    <property type="term" value="C:cytoplasm"/>
    <property type="evidence" value="ECO:0007669"/>
    <property type="project" value="UniProtKB-SubCell"/>
</dbReference>
<dbReference type="PANTHER" id="PTHR22924:SF98">
    <property type="entry name" value="NON-SYMBIOTIC HEMOGLOBIN 3"/>
    <property type="match status" value="1"/>
</dbReference>
<evidence type="ECO:0000256" key="4">
    <source>
        <dbReference type="ARBA" id="ARBA00022617"/>
    </source>
</evidence>
<dbReference type="GO" id="GO:0019825">
    <property type="term" value="F:oxygen binding"/>
    <property type="evidence" value="ECO:0007669"/>
    <property type="project" value="InterPro"/>
</dbReference>
<keyword evidence="5" id="KW-0479">Metal-binding</keyword>
<protein>
    <submittedName>
        <fullName evidence="9">Uncharacterized protein</fullName>
    </submittedName>
</protein>
<evidence type="ECO:0000256" key="8">
    <source>
        <dbReference type="ARBA" id="ARBA00048118"/>
    </source>
</evidence>